<evidence type="ECO:0000313" key="2">
    <source>
        <dbReference type="Proteomes" id="UP000256561"/>
    </source>
</evidence>
<evidence type="ECO:0008006" key="3">
    <source>
        <dbReference type="Google" id="ProtNLM"/>
    </source>
</evidence>
<sequence>MKIWFKVAFLILLVTGCSSKLAYNNLDWLVYWYLDDYVELNDAQESLFDTHLQNWISWHRTEELSRYITHLKSLRNDIESGSLNEERLQWHMNEATQHWARIREELSPELAKFALTLSDDQIVRMFAALENDNREEEEKWQDKQDDSAEKRLAKRKEEFYDSFKQRIGRLTDEQKAIIDKYVTQFVSTHLHWIEYRRAVQSEARRIFATRNYSEDAFIASLQALMTDPDAYRSEEYTRVRQQNNQWYTQMAAELASSLTAKQKRKLIDEISDIISDLSELLDDN</sequence>
<dbReference type="Pfam" id="PF19795">
    <property type="entry name" value="DUF6279"/>
    <property type="match status" value="1"/>
</dbReference>
<gene>
    <name evidence="1" type="ORF">DXV75_07990</name>
</gene>
<dbReference type="Proteomes" id="UP000256561">
    <property type="component" value="Unassembled WGS sequence"/>
</dbReference>
<dbReference type="RefSeq" id="WP_115592886.1">
    <property type="nucleotide sequence ID" value="NZ_QRHA01000005.1"/>
</dbReference>
<dbReference type="PROSITE" id="PS51257">
    <property type="entry name" value="PROKAR_LIPOPROTEIN"/>
    <property type="match status" value="1"/>
</dbReference>
<dbReference type="InterPro" id="IPR016875">
    <property type="entry name" value="UCP028200"/>
</dbReference>
<organism evidence="1 2">
    <name type="scientific">Alteromonas aestuariivivens</name>
    <dbReference type="NCBI Taxonomy" id="1938339"/>
    <lineage>
        <taxon>Bacteria</taxon>
        <taxon>Pseudomonadati</taxon>
        <taxon>Pseudomonadota</taxon>
        <taxon>Gammaproteobacteria</taxon>
        <taxon>Alteromonadales</taxon>
        <taxon>Alteromonadaceae</taxon>
        <taxon>Alteromonas/Salinimonas group</taxon>
        <taxon>Alteromonas</taxon>
    </lineage>
</organism>
<dbReference type="OrthoDB" id="5767052at2"/>
<name>A0A3D8M857_9ALTE</name>
<dbReference type="AlphaFoldDB" id="A0A3D8M857"/>
<protein>
    <recommendedName>
        <fullName evidence="3">Lipoprotein</fullName>
    </recommendedName>
</protein>
<dbReference type="PIRSF" id="PIRSF028200">
    <property type="entry name" value="UCP028200"/>
    <property type="match status" value="1"/>
</dbReference>
<reference evidence="2" key="1">
    <citation type="submission" date="2018-08" db="EMBL/GenBank/DDBJ databases">
        <authorList>
            <person name="Zhang J."/>
            <person name="Du Z.-J."/>
        </authorList>
    </citation>
    <scope>NUCLEOTIDE SEQUENCE [LARGE SCALE GENOMIC DNA]</scope>
    <source>
        <strain evidence="2">KCTC 52655</strain>
    </source>
</reference>
<comment type="caution">
    <text evidence="1">The sequence shown here is derived from an EMBL/GenBank/DDBJ whole genome shotgun (WGS) entry which is preliminary data.</text>
</comment>
<keyword evidence="2" id="KW-1185">Reference proteome</keyword>
<evidence type="ECO:0000313" key="1">
    <source>
        <dbReference type="EMBL" id="RDV26017.1"/>
    </source>
</evidence>
<proteinExistence type="predicted"/>
<dbReference type="EMBL" id="QRHA01000005">
    <property type="protein sequence ID" value="RDV26017.1"/>
    <property type="molecule type" value="Genomic_DNA"/>
</dbReference>
<accession>A0A3D8M857</accession>